<feature type="compositionally biased region" description="Basic and acidic residues" evidence="1">
    <location>
        <begin position="42"/>
        <end position="52"/>
    </location>
</feature>
<dbReference type="AlphaFoldDB" id="A0A941G9J6"/>
<accession>A0A941G9J6</accession>
<evidence type="ECO:0000313" key="2">
    <source>
        <dbReference type="EMBL" id="MBR8668531.1"/>
    </source>
</evidence>
<gene>
    <name evidence="2" type="ORF">KD144_03160</name>
</gene>
<organism evidence="2">
    <name type="scientific">Niallia circulans</name>
    <name type="common">Bacillus circulans</name>
    <dbReference type="NCBI Taxonomy" id="1397"/>
    <lineage>
        <taxon>Bacteria</taxon>
        <taxon>Bacillati</taxon>
        <taxon>Bacillota</taxon>
        <taxon>Bacilli</taxon>
        <taxon>Bacillales</taxon>
        <taxon>Bacillaceae</taxon>
        <taxon>Niallia</taxon>
    </lineage>
</organism>
<comment type="caution">
    <text evidence="2">The sequence shown here is derived from an EMBL/GenBank/DDBJ whole genome shotgun (WGS) entry which is preliminary data.</text>
</comment>
<proteinExistence type="predicted"/>
<protein>
    <submittedName>
        <fullName evidence="2">Uncharacterized protein</fullName>
    </submittedName>
</protein>
<feature type="compositionally biased region" description="Basic and acidic residues" evidence="1">
    <location>
        <begin position="17"/>
        <end position="27"/>
    </location>
</feature>
<evidence type="ECO:0000256" key="1">
    <source>
        <dbReference type="SAM" id="MobiDB-lite"/>
    </source>
</evidence>
<feature type="compositionally biased region" description="Polar residues" evidence="1">
    <location>
        <begin position="28"/>
        <end position="41"/>
    </location>
</feature>
<dbReference type="RefSeq" id="WP_212117108.1">
    <property type="nucleotide sequence ID" value="NZ_JAGTPX020000002.1"/>
</dbReference>
<name>A0A941G9J6_NIACI</name>
<reference evidence="2" key="1">
    <citation type="submission" date="2021-04" db="EMBL/GenBank/DDBJ databases">
        <title>Genomic analysis of electroactive and textile dye degrading Bacillus circulans strain: DC10 isolated from constructed wetland-microbial fuel cells treating textile dye wastewaters.</title>
        <authorList>
            <person name="Patel D.U."/>
            <person name="Desai C.R."/>
        </authorList>
    </citation>
    <scope>NUCLEOTIDE SEQUENCE</scope>
    <source>
        <strain evidence="2">DC10</strain>
    </source>
</reference>
<dbReference type="EMBL" id="JAGTPX010000002">
    <property type="protein sequence ID" value="MBR8668531.1"/>
    <property type="molecule type" value="Genomic_DNA"/>
</dbReference>
<feature type="compositionally biased region" description="Basic residues" evidence="1">
    <location>
        <begin position="1"/>
        <end position="13"/>
    </location>
</feature>
<sequence length="52" mass="6007">MNAKVQRNKRKSGVHQANERQNAEEQTKSGVHQANENQNAEEQTKKWRSSSE</sequence>
<feature type="region of interest" description="Disordered" evidence="1">
    <location>
        <begin position="1"/>
        <end position="52"/>
    </location>
</feature>